<keyword evidence="2" id="KW-0378">Hydrolase</keyword>
<feature type="compositionally biased region" description="Polar residues" evidence="1">
    <location>
        <begin position="1"/>
        <end position="23"/>
    </location>
</feature>
<gene>
    <name evidence="2" type="ORF">BcabD6B2_17700</name>
</gene>
<comment type="caution">
    <text evidence="2">The sequence shown here is derived from an EMBL/GenBank/DDBJ whole genome shotgun (WGS) entry which is preliminary data.</text>
</comment>
<dbReference type="RefSeq" id="XP_067714404.1">
    <property type="nucleotide sequence ID" value="XM_067858303.1"/>
</dbReference>
<organism evidence="2 3">
    <name type="scientific">Babesia caballi</name>
    <dbReference type="NCBI Taxonomy" id="5871"/>
    <lineage>
        <taxon>Eukaryota</taxon>
        <taxon>Sar</taxon>
        <taxon>Alveolata</taxon>
        <taxon>Apicomplexa</taxon>
        <taxon>Aconoidasida</taxon>
        <taxon>Piroplasmida</taxon>
        <taxon>Babesiidae</taxon>
        <taxon>Babesia</taxon>
    </lineage>
</organism>
<keyword evidence="2" id="KW-0547">Nucleotide-binding</keyword>
<keyword evidence="3" id="KW-1185">Reference proteome</keyword>
<feature type="region of interest" description="Disordered" evidence="1">
    <location>
        <begin position="133"/>
        <end position="163"/>
    </location>
</feature>
<evidence type="ECO:0000313" key="2">
    <source>
        <dbReference type="EMBL" id="GIX62335.1"/>
    </source>
</evidence>
<keyword evidence="2" id="KW-0347">Helicase</keyword>
<name>A0AAV4LR34_BABCB</name>
<evidence type="ECO:0000313" key="3">
    <source>
        <dbReference type="Proteomes" id="UP001497744"/>
    </source>
</evidence>
<sequence>MLNTNAVPDTPCSASTAVTNSPEATPAWRRDCTAPWAAASPPGTGRPTPSSAAGSPAPTPAAAPAPRRAGISLVGVHHGGRDRRALARTVVARVKHHGTDEVGPADLLEVEHEPLAVPVVLDVQRPVHGARGHVGQVRTSLPRSGHDGRRREPRRPVEDRLADPAQPRQVLRLQLAVPVGLGYLPRLLEVLRLVVDNFGRVDRREGAHVPHLGRRLLAQVEDHVAADDVAQVGARNQLLHLAAPAVGGEPVHLEVHRRDGQLLVEVAALDVDDLADVAVVHVVVLEVAHVEPRAQDEPDPALRVALRLLVGHGHERADGVVEQDGDPGVDVVALEGVVHQPADVPALHLLRGVAPRLEALGPVEQDGVAPAEHGAGEGEGEADGEDLVAVVGVAGLLHQLPDVQREVVEELGRRGGAVEQPLGPQRRRVAQAEGRLDALHRALPLDVDAHRPQVRASKVDGVVAPRFVPSGHVGDVGVEHLEAAFVWQPEVAVAPVRLQPVHQLRVEALRDVLQVLDGRAQLRHDLVEAHFDIGVQYLGHLVRCLNVLRRLANDRNLPNHFFAVERILCCDVLPCTLDSGDHVGGLATRVRDTSYPTVSQISTAPATSVALNGGDT</sequence>
<feature type="region of interest" description="Disordered" evidence="1">
    <location>
        <begin position="1"/>
        <end position="66"/>
    </location>
</feature>
<dbReference type="GeneID" id="94193816"/>
<accession>A0AAV4LR34</accession>
<dbReference type="GO" id="GO:0004386">
    <property type="term" value="F:helicase activity"/>
    <property type="evidence" value="ECO:0007669"/>
    <property type="project" value="UniProtKB-KW"/>
</dbReference>
<reference evidence="2 3" key="1">
    <citation type="submission" date="2021-06" db="EMBL/GenBank/DDBJ databases">
        <title>Genome sequence of Babesia caballi.</title>
        <authorList>
            <person name="Yamagishi J."/>
            <person name="Kidaka T."/>
            <person name="Ochi A."/>
        </authorList>
    </citation>
    <scope>NUCLEOTIDE SEQUENCE [LARGE SCALE GENOMIC DNA]</scope>
    <source>
        <strain evidence="2">USDA-D6B2</strain>
    </source>
</reference>
<protein>
    <submittedName>
        <fullName evidence="2">RNA helicase</fullName>
    </submittedName>
</protein>
<dbReference type="Proteomes" id="UP001497744">
    <property type="component" value="Unassembled WGS sequence"/>
</dbReference>
<keyword evidence="2" id="KW-0067">ATP-binding</keyword>
<dbReference type="EMBL" id="BPLF01000001">
    <property type="protein sequence ID" value="GIX62335.1"/>
    <property type="molecule type" value="Genomic_DNA"/>
</dbReference>
<proteinExistence type="predicted"/>
<feature type="compositionally biased region" description="Basic and acidic residues" evidence="1">
    <location>
        <begin position="144"/>
        <end position="162"/>
    </location>
</feature>
<dbReference type="AlphaFoldDB" id="A0AAV4LR34"/>
<evidence type="ECO:0000256" key="1">
    <source>
        <dbReference type="SAM" id="MobiDB-lite"/>
    </source>
</evidence>
<feature type="compositionally biased region" description="Low complexity" evidence="1">
    <location>
        <begin position="37"/>
        <end position="56"/>
    </location>
</feature>